<reference evidence="2 3" key="1">
    <citation type="submission" date="2024-02" db="EMBL/GenBank/DDBJ databases">
        <title>Complete genome sequence of Pelagibacterium nitratireducens ZH15.</title>
        <authorList>
            <person name="Zhao L.H."/>
        </authorList>
    </citation>
    <scope>NUCLEOTIDE SEQUENCE [LARGE SCALE GENOMIC DNA]</scope>
    <source>
        <strain evidence="2 3">ZH15</strain>
    </source>
</reference>
<keyword evidence="1" id="KW-0472">Membrane</keyword>
<dbReference type="EMBL" id="CP146275">
    <property type="protein sequence ID" value="WWT34110.1"/>
    <property type="molecule type" value="Genomic_DNA"/>
</dbReference>
<feature type="transmembrane region" description="Helical" evidence="1">
    <location>
        <begin position="87"/>
        <end position="113"/>
    </location>
</feature>
<proteinExistence type="predicted"/>
<dbReference type="PANTHER" id="PTHR35864">
    <property type="entry name" value="ZINC METALLOPROTEASE MJ0611-RELATED"/>
    <property type="match status" value="1"/>
</dbReference>
<organism evidence="2 3">
    <name type="scientific">Pelagibacterium nitratireducens</name>
    <dbReference type="NCBI Taxonomy" id="1046114"/>
    <lineage>
        <taxon>Bacteria</taxon>
        <taxon>Pseudomonadati</taxon>
        <taxon>Pseudomonadota</taxon>
        <taxon>Alphaproteobacteria</taxon>
        <taxon>Hyphomicrobiales</taxon>
        <taxon>Devosiaceae</taxon>
        <taxon>Pelagibacterium</taxon>
    </lineage>
</organism>
<sequence>MFDLSFIQLVMRAIGTVVVVTLMGFSVAGFARLLGDKGTAYDGKLTLNPFVHVDIFGLFGGTIGRGGWTRPIAIDPAAGRMGRATPVIVALLTMAAIFLFGRLVLLALPWVAAYWPASSAAFVDATIRMTADIAAWTLAINIIPIPPLLGGYLLLSLAPDAHGWLVRRHLYVSIVLAVLVVLAYQSLPATPFGELARLLGAR</sequence>
<accession>A0ABZ2I301</accession>
<dbReference type="PANTHER" id="PTHR35864:SF1">
    <property type="entry name" value="ZINC METALLOPROTEASE YWHC-RELATED"/>
    <property type="match status" value="1"/>
</dbReference>
<feature type="transmembrane region" description="Helical" evidence="1">
    <location>
        <begin position="133"/>
        <end position="158"/>
    </location>
</feature>
<protein>
    <recommendedName>
        <fullName evidence="4">Peptidase M50</fullName>
    </recommendedName>
</protein>
<dbReference type="Proteomes" id="UP001369958">
    <property type="component" value="Chromosome"/>
</dbReference>
<name>A0ABZ2I301_9HYPH</name>
<feature type="transmembrane region" description="Helical" evidence="1">
    <location>
        <begin position="170"/>
        <end position="187"/>
    </location>
</feature>
<dbReference type="RefSeq" id="WP_338609839.1">
    <property type="nucleotide sequence ID" value="NZ_CP146275.1"/>
</dbReference>
<gene>
    <name evidence="2" type="ORF">V6617_06505</name>
</gene>
<evidence type="ECO:0000313" key="2">
    <source>
        <dbReference type="EMBL" id="WWT34110.1"/>
    </source>
</evidence>
<keyword evidence="1" id="KW-1133">Transmembrane helix</keyword>
<evidence type="ECO:0000313" key="3">
    <source>
        <dbReference type="Proteomes" id="UP001369958"/>
    </source>
</evidence>
<dbReference type="InterPro" id="IPR052348">
    <property type="entry name" value="Metallopeptidase_M50B"/>
</dbReference>
<feature type="transmembrane region" description="Helical" evidence="1">
    <location>
        <begin position="6"/>
        <end position="31"/>
    </location>
</feature>
<evidence type="ECO:0008006" key="4">
    <source>
        <dbReference type="Google" id="ProtNLM"/>
    </source>
</evidence>
<keyword evidence="3" id="KW-1185">Reference proteome</keyword>
<keyword evidence="1" id="KW-0812">Transmembrane</keyword>
<evidence type="ECO:0000256" key="1">
    <source>
        <dbReference type="SAM" id="Phobius"/>
    </source>
</evidence>